<comment type="caution">
    <text evidence="1">The sequence shown here is derived from an EMBL/GenBank/DDBJ whole genome shotgun (WGS) entry which is preliminary data.</text>
</comment>
<protein>
    <submittedName>
        <fullName evidence="1">Uncharacterized protein</fullName>
    </submittedName>
</protein>
<dbReference type="AlphaFoldDB" id="A0AAE0DI96"/>
<evidence type="ECO:0000313" key="2">
    <source>
        <dbReference type="Proteomes" id="UP001276659"/>
    </source>
</evidence>
<dbReference type="EMBL" id="JASNWA010000009">
    <property type="protein sequence ID" value="KAK3170335.1"/>
    <property type="molecule type" value="Genomic_DNA"/>
</dbReference>
<sequence length="325" mass="36225">MMTAKNYSQDFLSHRQSISSDPPYGNRRDALRDAPRQLKRRARKFVGLPASDDVGTLSSLITFLKYTAEGHLDQHPVTAAIAATPHLIALYAEDLIDAFEYSGLQYLPTPVHSKLVYETGPAYAGCGFGLCSDYKNSTACRAEERNMTLETVSVILYTRSVLTVTFTITRGAYYAYEPPTRRVEDFTLGSNARSKYPDEDDYWERVFTTLGQTMQDKHWPTPRKVLLMGESVHDQFFMTVLEAALRSIGGVELPEVWGEEPVFVAARGAAEMAKRAMYNGENAKLAGDDVDLGEWELDAGSGRLDECALACLEEEMADIESVEEL</sequence>
<organism evidence="1 2">
    <name type="scientific">Lepraria neglecta</name>
    <dbReference type="NCBI Taxonomy" id="209136"/>
    <lineage>
        <taxon>Eukaryota</taxon>
        <taxon>Fungi</taxon>
        <taxon>Dikarya</taxon>
        <taxon>Ascomycota</taxon>
        <taxon>Pezizomycotina</taxon>
        <taxon>Lecanoromycetes</taxon>
        <taxon>OSLEUM clade</taxon>
        <taxon>Lecanoromycetidae</taxon>
        <taxon>Lecanorales</taxon>
        <taxon>Lecanorineae</taxon>
        <taxon>Stereocaulaceae</taxon>
        <taxon>Lepraria</taxon>
    </lineage>
</organism>
<reference evidence="1" key="1">
    <citation type="submission" date="2022-11" db="EMBL/GenBank/DDBJ databases">
        <title>Chromosomal genome sequence assembly and mating type (MAT) locus characterization of the leprose asexual lichenized fungus Lepraria neglecta (Nyl.) Erichsen.</title>
        <authorList>
            <person name="Allen J.L."/>
            <person name="Pfeffer B."/>
        </authorList>
    </citation>
    <scope>NUCLEOTIDE SEQUENCE</scope>
    <source>
        <strain evidence="1">Allen 5258</strain>
    </source>
</reference>
<gene>
    <name evidence="1" type="ORF">OEA41_009722</name>
</gene>
<evidence type="ECO:0000313" key="1">
    <source>
        <dbReference type="EMBL" id="KAK3170335.1"/>
    </source>
</evidence>
<accession>A0AAE0DI96</accession>
<name>A0AAE0DI96_9LECA</name>
<proteinExistence type="predicted"/>
<keyword evidence="2" id="KW-1185">Reference proteome</keyword>
<dbReference type="Proteomes" id="UP001276659">
    <property type="component" value="Unassembled WGS sequence"/>
</dbReference>